<evidence type="ECO:0000256" key="1">
    <source>
        <dbReference type="SAM" id="MobiDB-lite"/>
    </source>
</evidence>
<feature type="compositionally biased region" description="Low complexity" evidence="1">
    <location>
        <begin position="450"/>
        <end position="462"/>
    </location>
</feature>
<proteinExistence type="predicted"/>
<feature type="region of interest" description="Disordered" evidence="1">
    <location>
        <begin position="441"/>
        <end position="462"/>
    </location>
</feature>
<evidence type="ECO:0000313" key="3">
    <source>
        <dbReference type="EMBL" id="KAG8462846.1"/>
    </source>
</evidence>
<keyword evidence="2" id="KW-1133">Transmembrane helix</keyword>
<keyword evidence="2" id="KW-0472">Membrane</keyword>
<gene>
    <name evidence="3" type="ORF">KFE25_001619</name>
</gene>
<evidence type="ECO:0000313" key="4">
    <source>
        <dbReference type="Proteomes" id="UP000751190"/>
    </source>
</evidence>
<feature type="compositionally biased region" description="Low complexity" evidence="1">
    <location>
        <begin position="136"/>
        <end position="158"/>
    </location>
</feature>
<keyword evidence="2" id="KW-0812">Transmembrane</keyword>
<sequence>MGPGWRRLDSAEERIRRPRVQHVLATLLAVPCYMWLVFAAETTIDAIAAAVALALTAALLHHNDALLRELRARARRDGGVQVEGDAEGRACDEGESAVQSRAPSCDAARAGAGAGAGGGASFADVQHCARDEHRTTSAATLTLTPPAGARGSCAAPDARAPRAHPPMAVELAISPITGCAWRTGAPGAPAHAAHADASAACELVTRDARPERAEADTAAAPPVAPGHPRGAQRTSRQAPRGARPPDAPQPRLGAATMAHPRDDAGSDGQAACQSLNSSPAPALACATPVAQTRTPLTRSHCAVSHVSARARSADIGAARPRGRARPPADAARTGRFRAIHAPSRSMLLLPNVSLGWRVRELEGRIVERAARAPPSAGWPARFELFGRWAGPAGAPDGGGGATAAGALDMRALPRGERLRALGFSATRENVVLVVERRAVEEDAEADDAGSESGASAGSAASA</sequence>
<organism evidence="3 4">
    <name type="scientific">Diacronema lutheri</name>
    <name type="common">Unicellular marine alga</name>
    <name type="synonym">Monochrysis lutheri</name>
    <dbReference type="NCBI Taxonomy" id="2081491"/>
    <lineage>
        <taxon>Eukaryota</taxon>
        <taxon>Haptista</taxon>
        <taxon>Haptophyta</taxon>
        <taxon>Pavlovophyceae</taxon>
        <taxon>Pavlovales</taxon>
        <taxon>Pavlovaceae</taxon>
        <taxon>Diacronema</taxon>
    </lineage>
</organism>
<dbReference type="EMBL" id="JAGTXO010000018">
    <property type="protein sequence ID" value="KAG8462846.1"/>
    <property type="molecule type" value="Genomic_DNA"/>
</dbReference>
<accession>A0A8J6C9D0</accession>
<keyword evidence="4" id="KW-1185">Reference proteome</keyword>
<evidence type="ECO:0000256" key="2">
    <source>
        <dbReference type="SAM" id="Phobius"/>
    </source>
</evidence>
<protein>
    <submittedName>
        <fullName evidence="3">Uncharacterized protein</fullName>
    </submittedName>
</protein>
<comment type="caution">
    <text evidence="3">The sequence shown here is derived from an EMBL/GenBank/DDBJ whole genome shotgun (WGS) entry which is preliminary data.</text>
</comment>
<feature type="region of interest" description="Disordered" evidence="1">
    <location>
        <begin position="209"/>
        <end position="280"/>
    </location>
</feature>
<feature type="transmembrane region" description="Helical" evidence="2">
    <location>
        <begin position="20"/>
        <end position="40"/>
    </location>
</feature>
<reference evidence="3" key="1">
    <citation type="submission" date="2021-05" db="EMBL/GenBank/DDBJ databases">
        <title>The genome of the haptophyte Pavlova lutheri (Diacronema luteri, Pavlovales) - a model for lipid biosynthesis in eukaryotic algae.</title>
        <authorList>
            <person name="Hulatt C.J."/>
            <person name="Posewitz M.C."/>
        </authorList>
    </citation>
    <scope>NUCLEOTIDE SEQUENCE</scope>
    <source>
        <strain evidence="3">NIVA-4/92</strain>
    </source>
</reference>
<feature type="region of interest" description="Disordered" evidence="1">
    <location>
        <begin position="136"/>
        <end position="161"/>
    </location>
</feature>
<dbReference type="AlphaFoldDB" id="A0A8J6C9D0"/>
<dbReference type="Proteomes" id="UP000751190">
    <property type="component" value="Unassembled WGS sequence"/>
</dbReference>
<name>A0A8J6C9D0_DIALT</name>